<dbReference type="SUPFAM" id="SSF50978">
    <property type="entry name" value="WD40 repeat-like"/>
    <property type="match status" value="1"/>
</dbReference>
<feature type="compositionally biased region" description="Polar residues" evidence="1">
    <location>
        <begin position="422"/>
        <end position="433"/>
    </location>
</feature>
<feature type="compositionally biased region" description="Low complexity" evidence="1">
    <location>
        <begin position="1161"/>
        <end position="1170"/>
    </location>
</feature>
<dbReference type="EMBL" id="CP009394">
    <property type="protein sequence ID" value="AIN98990.1"/>
    <property type="molecule type" value="Genomic_DNA"/>
</dbReference>
<dbReference type="InterPro" id="IPR015943">
    <property type="entry name" value="WD40/YVTN_repeat-like_dom_sf"/>
</dbReference>
<feature type="compositionally biased region" description="Polar residues" evidence="1">
    <location>
        <begin position="907"/>
        <end position="916"/>
    </location>
</feature>
<evidence type="ECO:0000256" key="1">
    <source>
        <dbReference type="SAM" id="MobiDB-lite"/>
    </source>
</evidence>
<feature type="region of interest" description="Disordered" evidence="1">
    <location>
        <begin position="1161"/>
        <end position="1210"/>
    </location>
</feature>
<dbReference type="InterPro" id="IPR037593">
    <property type="entry name" value="MIOS/Sea4"/>
</dbReference>
<dbReference type="OrthoDB" id="341486at2759"/>
<feature type="region of interest" description="Disordered" evidence="1">
    <location>
        <begin position="382"/>
        <end position="433"/>
    </location>
</feature>
<dbReference type="eggNOG" id="ENOG502RY9D">
    <property type="taxonomic scope" value="Eukaryota"/>
</dbReference>
<organism evidence="2 3">
    <name type="scientific">Leishmania panamensis</name>
    <dbReference type="NCBI Taxonomy" id="5679"/>
    <lineage>
        <taxon>Eukaryota</taxon>
        <taxon>Discoba</taxon>
        <taxon>Euglenozoa</taxon>
        <taxon>Kinetoplastea</taxon>
        <taxon>Metakinetoplastina</taxon>
        <taxon>Trypanosomatida</taxon>
        <taxon>Trypanosomatidae</taxon>
        <taxon>Leishmaniinae</taxon>
        <taxon>Leishmania</taxon>
        <taxon>Leishmania guyanensis species complex</taxon>
    </lineage>
</organism>
<feature type="region of interest" description="Disordered" evidence="1">
    <location>
        <begin position="132"/>
        <end position="154"/>
    </location>
</feature>
<dbReference type="GeneID" id="22575775"/>
<feature type="compositionally biased region" description="Low complexity" evidence="1">
    <location>
        <begin position="1722"/>
        <end position="1740"/>
    </location>
</feature>
<evidence type="ECO:0000313" key="2">
    <source>
        <dbReference type="EMBL" id="AIN98990.1"/>
    </source>
</evidence>
<feature type="region of interest" description="Disordered" evidence="1">
    <location>
        <begin position="739"/>
        <end position="785"/>
    </location>
</feature>
<feature type="compositionally biased region" description="Gly residues" evidence="1">
    <location>
        <begin position="407"/>
        <end position="417"/>
    </location>
</feature>
<dbReference type="Gene3D" id="2.130.10.10">
    <property type="entry name" value="YVTN repeat-like/Quinoprotein amine dehydrogenase"/>
    <property type="match status" value="1"/>
</dbReference>
<feature type="region of interest" description="Disordered" evidence="1">
    <location>
        <begin position="1064"/>
        <end position="1096"/>
    </location>
</feature>
<dbReference type="Proteomes" id="UP000063063">
    <property type="component" value="Chromosome 25"/>
</dbReference>
<feature type="region of interest" description="Disordered" evidence="1">
    <location>
        <begin position="2062"/>
        <end position="2096"/>
    </location>
</feature>
<feature type="compositionally biased region" description="Gly residues" evidence="1">
    <location>
        <begin position="1190"/>
        <end position="1200"/>
    </location>
</feature>
<feature type="compositionally biased region" description="Basic and acidic residues" evidence="1">
    <location>
        <begin position="1241"/>
        <end position="1251"/>
    </location>
</feature>
<feature type="region of interest" description="Disordered" evidence="1">
    <location>
        <begin position="1879"/>
        <end position="1901"/>
    </location>
</feature>
<keyword evidence="3" id="KW-1185">Reference proteome</keyword>
<proteinExistence type="predicted"/>
<dbReference type="VEuPathDB" id="TriTrypDB:LPAL13_250018400"/>
<dbReference type="GO" id="GO:0005737">
    <property type="term" value="C:cytoplasm"/>
    <property type="evidence" value="ECO:0007669"/>
    <property type="project" value="TreeGrafter"/>
</dbReference>
<feature type="compositionally biased region" description="Low complexity" evidence="1">
    <location>
        <begin position="1079"/>
        <end position="1096"/>
    </location>
</feature>
<sequence>MLLSKQPGDTGIYATATPSQVRLYYVLDRVFPLVSSGAASAETSGVLGNVVRGGLRGIGASATSGSLADIPPDLLPYFSGAPACVPREHLRTLCRLSAVGSSTGSVRAATVSGTYARAGRYDADGLPTPLATSASHTRFSQPPHTGVGCTSAASAGSDDWLQQQHMQDASFGYHWGTSLIPFHTVPFGCSVGDGSSEGRHLSLHGGTNALPPEWTAPTLTAAGITSIFLEECGPGKSSSHMSGSSAVENSGYCAGSTQAQAGRSGGGGGGGAHSGSTTLAATVSTAPTALSLSCATDCLLFFVANSEGLSWIGRSDITTLSPLRVPMSLQMRRHSPGGYSGPVSGGGGTVMPSASCPPRPFSAGFGAPLNTTGDCPLPNSSLMISSEVGDDYEGDDEDRAGAALTDGTGGGGGGSGETGSSHRGSLTGAASTSFTDGPDVYGGVAPAAVVELPMRRGISHRDRIVTASGWDPRNSAILALGRQSGTVQLLDVEYVVGSMEGRCCSPATTSRCTSDDGTAEPFFVAAVGSAGAGASALGGSGAGGTHLVPYAGADHLSYSVVQQKQMLGPVTALDWMPQSHLTVVAARRLDGLGFYAELLDLRASHDGVTHLGAPPEVLGVPIYARTADSAAPYALCRAEQVACHPSQRYVATVGASRTLDIVQLWDVRMATRPVACQAYPRAGYTSLCWSATEMGVVLGTTRDGGLRAHVFKELAPSRTASGGPVVVVSHRYSSANNPHLSPSVFVSGGTARGGGASRSHHRSAPSSGRPHHLSTSGGGQEVDRWGVSNSNFVNSGCSGTEAEAEDNFLDDSCSIHSDFSGDGTGTVMPFITDGSKALARVNMKAQSALKCRLPSRVPAAAVGWVCHPLSEPTKAIASGGIPGLAPAHRYTGSRMPAAGVHHREPLHTSQGATNGLRSRDSRGGDVGGDVMARGCRTDLPQLLLLNARNGELYTQVYNPGGSTVTNLNSSTALVGAGPNAFLMHTSSVYKAASYVHEEAVLERLECQAAAVATITTVAANAAAGRPASSGHTSLSSGPGSNAGLALVGGRVGGVISAAVASTSKPRISGDSAADEAQLSSAGSSGTDSGGPCTAVRVAGGGGGDGVATAAARLKGRPVTLMGLGLLDEVEGEEDEGNERDTLRVNSVPAATGHYEHHAAASANANGQQSGLGAASSTAHGRPNGRAVGAAGAGGNGGAAATGGPHAGPPTETELALVGTGGATAAAPKDVQLSGTSGAPQLEERPLDHRAPLRESVAVSPHNRSASPELMQQQHMVTTSATGRSVAESAAAATLPQEMSFCQFHLLERTRHLWRRLRSGFACDPLLNLAVLLHEGVDREAYTAFLYGCCAAQLLFPNAVILVSEPRKPGPTTESATPSLSLVLGLKRAVPGLLELLVSERDLRRQLGLSDTRFSSHFRLSQHHQQLALANATAAGEAAGFAPPSSYAIIGPVGALGLQTPLLTSLSSPMERHKGPSGFPLHPLSAAAAGMRGGRPPPPAHLTGPAINIGVNRAASSGIKGGAGSSGVAGGAGRDGAAHRPTYPMTIGMLRQLVLQSMGWTAPPAVCLVDRPAGHTAVGEGTSASASVEVADGVQATRLPPPRGHIHAQHPAERFFVQGDGIGQHSLQEALERRVAVLVLLDRLEEAAELLTLYGTRNAQYPSIALTLSAARGRQTTLMGLAADDCSGVTFWIHLMLKYMEIVMRQQSCGTAAAGDRTPPTDAAALGSTSDGGTSSMTTSTAAATEPVSRFDEFFTLPQQKAVVLRLLERYPRLVLSDKVGLATALLLPPRYHSGHLANLIEVFEALVQQQYRDYSAVATTSTAGQQVVVGSAYGTPSSMPPLPGMSAQQQPCVNAKCASLAGPSSLPAQSSSVGTAMSPAALNSRFPSPPGDIPAHGSADSHYSDPSDTFVLTAVASAVSANRFAPICRCSLLLVTAVEGVSTDCRALQRYVDESGDVQTSLSYAAAFGNLLSPTVRTWRDAYRRLLNDQGLSMWRSHHDLQIVKLVKAREAVDTHGGSSATCASSRPHGGAADVPNAVTGVSGDPSSGILGVRTTHGCSVSETASGAPLGSPAATFSGAGGPRPTGFPSGSTAFGGDLGATPGAASAAAMMSTQTAMMMERTLNRLAQTTAATTTDRDRSLREVAATAGGVSPGANEAVHRTVELRCNCGQAMHATAPSKSSISSMTSTNVTRKQLIPCGNPECRQWQSPMCIVCGERMEHRATELPPERFFAWCSVCLHGGHWCHLREWFSKHTKCPVENCPCHCCDNVHLS</sequence>
<evidence type="ECO:0000313" key="3">
    <source>
        <dbReference type="Proteomes" id="UP000063063"/>
    </source>
</evidence>
<feature type="compositionally biased region" description="Acidic residues" evidence="1">
    <location>
        <begin position="388"/>
        <end position="398"/>
    </location>
</feature>
<dbReference type="VEuPathDB" id="TriTrypDB:LPMP_251270"/>
<gene>
    <name evidence="2" type="ORF">LPMP_251270</name>
</gene>
<reference evidence="2 3" key="1">
    <citation type="journal article" date="2015" name="Sci. Rep.">
        <title>The genome of Leishmania panamensis: insights into genomics of the L. (Viannia) subgenus.</title>
        <authorList>
            <person name="Llanes A."/>
            <person name="Restrepo C.M."/>
            <person name="Vecchio G.D."/>
            <person name="Anguizola F.J."/>
            <person name="Lleonart R."/>
        </authorList>
    </citation>
    <scope>NUCLEOTIDE SEQUENCE [LARGE SCALE GENOMIC DNA]</scope>
    <source>
        <strain evidence="2 3">MHOM/PA/94/PSC-1</strain>
    </source>
</reference>
<name>A0A088RSV5_LEIPA</name>
<feature type="region of interest" description="Disordered" evidence="1">
    <location>
        <begin position="904"/>
        <end position="927"/>
    </location>
</feature>
<dbReference type="InterPro" id="IPR036322">
    <property type="entry name" value="WD40_repeat_dom_sf"/>
</dbReference>
<protein>
    <submittedName>
        <fullName evidence="2">Uncharacterized protein</fullName>
    </submittedName>
</protein>
<feature type="region of interest" description="Disordered" evidence="1">
    <location>
        <begin position="1225"/>
        <end position="1251"/>
    </location>
</feature>
<dbReference type="PANTHER" id="PTHR16453">
    <property type="entry name" value="WD40 DOMAIN-CONTAINING PROTEIN MIO FAMILY MEMBER"/>
    <property type="match status" value="1"/>
</dbReference>
<feature type="compositionally biased region" description="Low complexity" evidence="1">
    <location>
        <begin position="1180"/>
        <end position="1189"/>
    </location>
</feature>
<dbReference type="KEGG" id="lpan:LPMP_251270"/>
<dbReference type="RefSeq" id="XP_010699697.1">
    <property type="nucleotide sequence ID" value="XM_010701395.1"/>
</dbReference>
<feature type="region of interest" description="Disordered" evidence="1">
    <location>
        <begin position="1711"/>
        <end position="1740"/>
    </location>
</feature>
<feature type="compositionally biased region" description="Polar residues" evidence="1">
    <location>
        <begin position="132"/>
        <end position="143"/>
    </location>
</feature>
<dbReference type="PANTHER" id="PTHR16453:SF13">
    <property type="entry name" value="WD REPEAT PROTEIN MIO ZINC-RIBBON LIKE DOMAIN-CONTAINING PROTEIN"/>
    <property type="match status" value="1"/>
</dbReference>
<accession>A0A088RSV5</accession>